<evidence type="ECO:0000256" key="2">
    <source>
        <dbReference type="ARBA" id="ARBA00009409"/>
    </source>
</evidence>
<evidence type="ECO:0000313" key="18">
    <source>
        <dbReference type="EMBL" id="PIW37366.1"/>
    </source>
</evidence>
<comment type="catalytic activity">
    <reaction evidence="1 15">
        <text>Hydrolysis of DNA containing ring-opened 7-methylguanine residues, releasing 2,6-diamino-4-hydroxy-5-(N-methyl)formamidopyrimidine.</text>
        <dbReference type="EC" id="3.2.2.23"/>
    </reaction>
</comment>
<evidence type="ECO:0000256" key="10">
    <source>
        <dbReference type="ARBA" id="ARBA00023204"/>
    </source>
</evidence>
<dbReference type="GO" id="GO:0034039">
    <property type="term" value="F:8-oxo-7,8-dihydroguanine DNA N-glycosylase activity"/>
    <property type="evidence" value="ECO:0007669"/>
    <property type="project" value="TreeGrafter"/>
</dbReference>
<dbReference type="EMBL" id="PFGC01000007">
    <property type="protein sequence ID" value="PIW37366.1"/>
    <property type="molecule type" value="Genomic_DNA"/>
</dbReference>
<evidence type="ECO:0000259" key="16">
    <source>
        <dbReference type="PROSITE" id="PS51066"/>
    </source>
</evidence>
<dbReference type="NCBIfam" id="TIGR00577">
    <property type="entry name" value="fpg"/>
    <property type="match status" value="1"/>
</dbReference>
<dbReference type="InterPro" id="IPR012319">
    <property type="entry name" value="FPG_cat"/>
</dbReference>
<dbReference type="Pfam" id="PF06827">
    <property type="entry name" value="zf-FPG_IleRS"/>
    <property type="match status" value="1"/>
</dbReference>
<accession>A0A2M7H563</accession>
<dbReference type="Proteomes" id="UP000230292">
    <property type="component" value="Unassembled WGS sequence"/>
</dbReference>
<feature type="domain" description="FPG-type" evidence="16">
    <location>
        <begin position="255"/>
        <end position="289"/>
    </location>
</feature>
<feature type="binding site" evidence="15">
    <location>
        <position position="107"/>
    </location>
    <ligand>
        <name>DNA</name>
        <dbReference type="ChEBI" id="CHEBI:16991"/>
    </ligand>
</feature>
<evidence type="ECO:0000256" key="12">
    <source>
        <dbReference type="ARBA" id="ARBA00023268"/>
    </source>
</evidence>
<comment type="similarity">
    <text evidence="2 15">Belongs to the FPG family.</text>
</comment>
<evidence type="ECO:0000256" key="15">
    <source>
        <dbReference type="HAMAP-Rule" id="MF_00103"/>
    </source>
</evidence>
<feature type="binding site" evidence="15">
    <location>
        <position position="126"/>
    </location>
    <ligand>
        <name>DNA</name>
        <dbReference type="ChEBI" id="CHEBI:16991"/>
    </ligand>
</feature>
<name>A0A2M7H563_9BACT</name>
<evidence type="ECO:0000256" key="11">
    <source>
        <dbReference type="ARBA" id="ARBA00023239"/>
    </source>
</evidence>
<keyword evidence="12 15" id="KW-0511">Multifunctional enzyme</keyword>
<keyword evidence="5 15" id="KW-0227">DNA damage</keyword>
<evidence type="ECO:0000256" key="3">
    <source>
        <dbReference type="ARBA" id="ARBA00011245"/>
    </source>
</evidence>
<evidence type="ECO:0000259" key="17">
    <source>
        <dbReference type="PROSITE" id="PS51068"/>
    </source>
</evidence>
<dbReference type="SUPFAM" id="SSF46946">
    <property type="entry name" value="S13-like H2TH domain"/>
    <property type="match status" value="1"/>
</dbReference>
<reference evidence="18 19" key="1">
    <citation type="submission" date="2017-09" db="EMBL/GenBank/DDBJ databases">
        <title>Depth-based differentiation of microbial function through sediment-hosted aquifers and enrichment of novel symbionts in the deep terrestrial subsurface.</title>
        <authorList>
            <person name="Probst A.J."/>
            <person name="Ladd B."/>
            <person name="Jarett J.K."/>
            <person name="Geller-Mcgrath D.E."/>
            <person name="Sieber C.M."/>
            <person name="Emerson J.B."/>
            <person name="Anantharaman K."/>
            <person name="Thomas B.C."/>
            <person name="Malmstrom R."/>
            <person name="Stieglmeier M."/>
            <person name="Klingl A."/>
            <person name="Woyke T."/>
            <person name="Ryan C.M."/>
            <person name="Banfield J.F."/>
        </authorList>
    </citation>
    <scope>NUCLEOTIDE SEQUENCE [LARGE SCALE GENOMIC DNA]</scope>
    <source>
        <strain evidence="18">CG15_BIG_FIL_POST_REV_8_21_14_020_45_12</strain>
    </source>
</reference>
<keyword evidence="13 15" id="KW-0326">Glycosidase</keyword>
<evidence type="ECO:0000256" key="13">
    <source>
        <dbReference type="ARBA" id="ARBA00023295"/>
    </source>
</evidence>
<dbReference type="PROSITE" id="PS51066">
    <property type="entry name" value="ZF_FPG_2"/>
    <property type="match status" value="1"/>
</dbReference>
<evidence type="ECO:0000256" key="7">
    <source>
        <dbReference type="ARBA" id="ARBA00022801"/>
    </source>
</evidence>
<dbReference type="AlphaFoldDB" id="A0A2M7H563"/>
<dbReference type="GO" id="GO:0003684">
    <property type="term" value="F:damaged DNA binding"/>
    <property type="evidence" value="ECO:0007669"/>
    <property type="project" value="InterPro"/>
</dbReference>
<dbReference type="InterPro" id="IPR010979">
    <property type="entry name" value="Ribosomal_uS13-like_H2TH"/>
</dbReference>
<evidence type="ECO:0000256" key="14">
    <source>
        <dbReference type="ARBA" id="ARBA00044632"/>
    </source>
</evidence>
<dbReference type="PANTHER" id="PTHR22993:SF9">
    <property type="entry name" value="FORMAMIDOPYRIMIDINE-DNA GLYCOSYLASE"/>
    <property type="match status" value="1"/>
</dbReference>
<dbReference type="InterPro" id="IPR035937">
    <property type="entry name" value="FPG_N"/>
</dbReference>
<protein>
    <recommendedName>
        <fullName evidence="15">Formamidopyrimidine-DNA glycosylase</fullName>
        <shortName evidence="15">Fapy-DNA glycosylase</shortName>
        <ecNumber evidence="15">3.2.2.23</ecNumber>
    </recommendedName>
    <alternativeName>
        <fullName evidence="15">DNA-(apurinic or apyrimidinic site) lyase MutM</fullName>
        <shortName evidence="15">AP lyase MutM</shortName>
        <ecNumber evidence="15">4.2.99.18</ecNumber>
    </alternativeName>
</protein>
<comment type="function">
    <text evidence="15">Involved in base excision repair of DNA damaged by oxidation or by mutagenic agents. Acts as DNA glycosylase that recognizes and removes damaged bases. Has a preference for oxidized purines, such as 7,8-dihydro-8-oxoguanine (8-oxoG). Has AP (apurinic/apyrimidinic) lyase activity and introduces nicks in the DNA strand. Cleaves the DNA backbone by beta-delta elimination to generate a single-strand break at the site of the removed base with both 3'- and 5'-phosphates.</text>
</comment>
<dbReference type="SMART" id="SM00898">
    <property type="entry name" value="Fapy_DNA_glyco"/>
    <property type="match status" value="1"/>
</dbReference>
<dbReference type="Pfam" id="PF01149">
    <property type="entry name" value="Fapy_DNA_glyco"/>
    <property type="match status" value="1"/>
</dbReference>
<evidence type="ECO:0000256" key="8">
    <source>
        <dbReference type="ARBA" id="ARBA00022833"/>
    </source>
</evidence>
<keyword evidence="11 15" id="KW-0456">Lyase</keyword>
<dbReference type="Gene3D" id="1.10.8.50">
    <property type="match status" value="1"/>
</dbReference>
<dbReference type="PANTHER" id="PTHR22993">
    <property type="entry name" value="FORMAMIDOPYRIMIDINE-DNA GLYCOSYLASE"/>
    <property type="match status" value="1"/>
</dbReference>
<dbReference type="GO" id="GO:0140078">
    <property type="term" value="F:class I DNA-(apurinic or apyrimidinic site) endonuclease activity"/>
    <property type="evidence" value="ECO:0007669"/>
    <property type="project" value="UniProtKB-EC"/>
</dbReference>
<dbReference type="CDD" id="cd08966">
    <property type="entry name" value="EcFpg-like_N"/>
    <property type="match status" value="1"/>
</dbReference>
<evidence type="ECO:0000256" key="9">
    <source>
        <dbReference type="ARBA" id="ARBA00023125"/>
    </source>
</evidence>
<evidence type="ECO:0000256" key="6">
    <source>
        <dbReference type="ARBA" id="ARBA00022771"/>
    </source>
</evidence>
<dbReference type="GO" id="GO:0008270">
    <property type="term" value="F:zinc ion binding"/>
    <property type="evidence" value="ECO:0007669"/>
    <property type="project" value="UniProtKB-UniRule"/>
</dbReference>
<feature type="active site" description="Schiff-base intermediate with DNA" evidence="15">
    <location>
        <position position="2"/>
    </location>
</feature>
<dbReference type="HAMAP" id="MF_00103">
    <property type="entry name" value="Fapy_DNA_glycosyl"/>
    <property type="match status" value="1"/>
</dbReference>
<dbReference type="FunFam" id="1.10.8.50:FF:000003">
    <property type="entry name" value="Formamidopyrimidine-DNA glycosylase"/>
    <property type="match status" value="1"/>
</dbReference>
<keyword evidence="4 15" id="KW-0479">Metal-binding</keyword>
<feature type="active site" description="Proton donor; for beta-elimination activity" evidence="15">
    <location>
        <position position="58"/>
    </location>
</feature>
<comment type="caution">
    <text evidence="15">Lacks conserved residue(s) required for the propagation of feature annotation.</text>
</comment>
<keyword evidence="10 15" id="KW-0234">DNA repair</keyword>
<comment type="caution">
    <text evidence="18">The sequence shown here is derived from an EMBL/GenBank/DDBJ whole genome shotgun (WGS) entry which is preliminary data.</text>
</comment>
<dbReference type="Pfam" id="PF06831">
    <property type="entry name" value="H2TH"/>
    <property type="match status" value="1"/>
</dbReference>
<dbReference type="InterPro" id="IPR015886">
    <property type="entry name" value="H2TH_FPG"/>
</dbReference>
<evidence type="ECO:0000313" key="19">
    <source>
        <dbReference type="Proteomes" id="UP000230292"/>
    </source>
</evidence>
<keyword evidence="7 15" id="KW-0378">Hydrolase</keyword>
<keyword evidence="8 15" id="KW-0862">Zinc</keyword>
<dbReference type="SUPFAM" id="SSF57716">
    <property type="entry name" value="Glucocorticoid receptor-like (DNA-binding domain)"/>
    <property type="match status" value="1"/>
</dbReference>
<dbReference type="EC" id="3.2.2.23" evidence="15"/>
<dbReference type="Gene3D" id="3.20.190.10">
    <property type="entry name" value="MutM-like, N-terminal"/>
    <property type="match status" value="1"/>
</dbReference>
<dbReference type="SMART" id="SM01232">
    <property type="entry name" value="H2TH"/>
    <property type="match status" value="1"/>
</dbReference>
<comment type="catalytic activity">
    <reaction evidence="14 15">
        <text>2'-deoxyribonucleotide-(2'-deoxyribose 5'-phosphate)-2'-deoxyribonucleotide-DNA = a 3'-end 2'-deoxyribonucleotide-(2,3-dehydro-2,3-deoxyribose 5'-phosphate)-DNA + a 5'-end 5'-phospho-2'-deoxyribonucleoside-DNA + H(+)</text>
        <dbReference type="Rhea" id="RHEA:66592"/>
        <dbReference type="Rhea" id="RHEA-COMP:13180"/>
        <dbReference type="Rhea" id="RHEA-COMP:16897"/>
        <dbReference type="Rhea" id="RHEA-COMP:17067"/>
        <dbReference type="ChEBI" id="CHEBI:15378"/>
        <dbReference type="ChEBI" id="CHEBI:136412"/>
        <dbReference type="ChEBI" id="CHEBI:157695"/>
        <dbReference type="ChEBI" id="CHEBI:167181"/>
        <dbReference type="EC" id="4.2.99.18"/>
    </reaction>
</comment>
<keyword evidence="9 15" id="KW-0238">DNA-binding</keyword>
<feature type="active site" description="Proton donor" evidence="15">
    <location>
        <position position="3"/>
    </location>
</feature>
<comment type="cofactor">
    <cofactor evidence="15">
        <name>Zn(2+)</name>
        <dbReference type="ChEBI" id="CHEBI:29105"/>
    </cofactor>
    <text evidence="15">Binds 1 zinc ion per subunit.</text>
</comment>
<organism evidence="18 19">
    <name type="scientific">Candidatus Kerfeldbacteria bacterium CG15_BIG_FIL_POST_REV_8_21_14_020_45_12</name>
    <dbReference type="NCBI Taxonomy" id="2014247"/>
    <lineage>
        <taxon>Bacteria</taxon>
        <taxon>Candidatus Kerfeldiibacteriota</taxon>
    </lineage>
</organism>
<dbReference type="InterPro" id="IPR020629">
    <property type="entry name" value="FPG_Glyclase"/>
</dbReference>
<dbReference type="EC" id="4.2.99.18" evidence="15"/>
<comment type="subunit">
    <text evidence="3 15">Monomer.</text>
</comment>
<feature type="domain" description="Formamidopyrimidine-DNA glycosylase catalytic" evidence="17">
    <location>
        <begin position="2"/>
        <end position="129"/>
    </location>
</feature>
<evidence type="ECO:0000256" key="5">
    <source>
        <dbReference type="ARBA" id="ARBA00022763"/>
    </source>
</evidence>
<evidence type="ECO:0000256" key="1">
    <source>
        <dbReference type="ARBA" id="ARBA00001668"/>
    </source>
</evidence>
<dbReference type="NCBIfam" id="NF002211">
    <property type="entry name" value="PRK01103.1"/>
    <property type="match status" value="1"/>
</dbReference>
<keyword evidence="6 15" id="KW-0863">Zinc-finger</keyword>
<dbReference type="PROSITE" id="PS51068">
    <property type="entry name" value="FPG_CAT"/>
    <property type="match status" value="1"/>
</dbReference>
<evidence type="ECO:0000256" key="4">
    <source>
        <dbReference type="ARBA" id="ARBA00022723"/>
    </source>
</evidence>
<dbReference type="GO" id="GO:0006284">
    <property type="term" value="P:base-excision repair"/>
    <property type="evidence" value="ECO:0007669"/>
    <property type="project" value="InterPro"/>
</dbReference>
<proteinExistence type="inferred from homology"/>
<sequence>MPELPEVETVARGLRDLAIHKKIVKVSILESKQWRPASRQWRAGIIGASISGIRRRAKWLIIDLSSDWSMIVHLKMTGQIIFQAKNKPTFLGGHTMGKSQEEFPNSHTRVWFGLASGDALFFQDMRKFGYIDALPTAQVEDYFLTKKLGPEPMEPAFTLKYFQSVLKRRANTTIKAVLLDQSALAGLGNIYADDACWLAKVKPTRRVKTLSMNEQAALRKAARQVLLEAIKLGGTSFSDYYHVDGKTGQYWAKRKTYGRTGEQCRRCDGIIVKTKTAGRGTHYCPKCQR</sequence>
<feature type="active site" description="Proton donor; for delta-elimination activity" evidence="15">
    <location>
        <position position="279"/>
    </location>
</feature>
<dbReference type="SUPFAM" id="SSF81624">
    <property type="entry name" value="N-terminal domain of MutM-like DNA repair proteins"/>
    <property type="match status" value="1"/>
</dbReference>
<dbReference type="InterPro" id="IPR010663">
    <property type="entry name" value="Znf_FPG/IleRS"/>
</dbReference>
<gene>
    <name evidence="15" type="primary">mutM</name>
    <name evidence="15" type="synonym">fpg</name>
    <name evidence="18" type="ORF">COW24_00300</name>
</gene>
<dbReference type="InterPro" id="IPR000214">
    <property type="entry name" value="Znf_DNA_glyclase/AP_lyase"/>
</dbReference>